<dbReference type="GO" id="GO:0007140">
    <property type="term" value="P:male meiotic nuclear division"/>
    <property type="evidence" value="ECO:0007669"/>
    <property type="project" value="EnsemblPlants"/>
</dbReference>
<dbReference type="Proteomes" id="UP000327085">
    <property type="component" value="Chromosome 7"/>
</dbReference>
<dbReference type="AlphaFoldDB" id="A0A5E4F924"/>
<evidence type="ECO:0000256" key="1">
    <source>
        <dbReference type="SAM" id="MobiDB-lite"/>
    </source>
</evidence>
<dbReference type="InParanoid" id="A0A5E4F924"/>
<dbReference type="GO" id="GO:0051026">
    <property type="term" value="P:chiasma assembly"/>
    <property type="evidence" value="ECO:0007669"/>
    <property type="project" value="EnsemblPlants"/>
</dbReference>
<proteinExistence type="predicted"/>
<sequence>MSGSEQERTTKSGAEEQSLRVAVAISLLRSKLLQKQQKQPPPHPVDQSDALRWKRKAKERKQELFRLRQDLNEAEDASQCDLFPQSASCKCYFFDNLGKLSPNKRLPDPSQCRFNDVLRRRFLRHVRFKERRRRTCSSSQRRHFADINSEDEMEQLRASVDFLVELCETGSPVEETNVANWSHQAADFILASLKNLLSVAMNVELIEGIISSLITRLVRRMCCPLQGNASKHSEPDAQFFIQHLIRKLGSEPYIGQRALFLVSQRISVLAENFLFADPFDDAFTNMHQCMFMLIQLTEFLVSDYLSEWSKDGGFDTNGLRSSIGILTNLGNNFDDGGDIAVVFEEWVASMVHACKALQVLESRNGVYVLYMERVIGELARHVDQNMSLHKLKREILDSLLFHH</sequence>
<dbReference type="FunCoup" id="A0A5E4F924">
    <property type="interactions" value="473"/>
</dbReference>
<gene>
    <name evidence="2" type="ORF">ALMOND_2B001414</name>
</gene>
<dbReference type="GO" id="GO:0048236">
    <property type="term" value="P:plant-type sporogenesis"/>
    <property type="evidence" value="ECO:0007669"/>
    <property type="project" value="EnsemblPlants"/>
</dbReference>
<evidence type="ECO:0000313" key="3">
    <source>
        <dbReference type="Proteomes" id="UP000327085"/>
    </source>
</evidence>
<dbReference type="InterPro" id="IPR037500">
    <property type="entry name" value="Msp1"/>
</dbReference>
<evidence type="ECO:0000313" key="2">
    <source>
        <dbReference type="EMBL" id="VVA22298.1"/>
    </source>
</evidence>
<protein>
    <submittedName>
        <fullName evidence="2">PREDICTED: MULTIPOLAR SPINDLE 1</fullName>
    </submittedName>
</protein>
<dbReference type="OMA" id="IARMCTP"/>
<organism evidence="2 3">
    <name type="scientific">Prunus dulcis</name>
    <name type="common">Almond</name>
    <name type="synonym">Amygdalus dulcis</name>
    <dbReference type="NCBI Taxonomy" id="3755"/>
    <lineage>
        <taxon>Eukaryota</taxon>
        <taxon>Viridiplantae</taxon>
        <taxon>Streptophyta</taxon>
        <taxon>Embryophyta</taxon>
        <taxon>Tracheophyta</taxon>
        <taxon>Spermatophyta</taxon>
        <taxon>Magnoliopsida</taxon>
        <taxon>eudicotyledons</taxon>
        <taxon>Gunneridae</taxon>
        <taxon>Pentapetalae</taxon>
        <taxon>rosids</taxon>
        <taxon>fabids</taxon>
        <taxon>Rosales</taxon>
        <taxon>Rosaceae</taxon>
        <taxon>Amygdaloideae</taxon>
        <taxon>Amygdaleae</taxon>
        <taxon>Prunus</taxon>
    </lineage>
</organism>
<dbReference type="GO" id="GO:0042138">
    <property type="term" value="P:meiotic DNA double-strand break formation"/>
    <property type="evidence" value="ECO:0007669"/>
    <property type="project" value="EnsemblPlants"/>
</dbReference>
<dbReference type="PANTHER" id="PTHR35768:SF1">
    <property type="entry name" value="PROTEIN MULTIPOLAR SPINDLE 1"/>
    <property type="match status" value="1"/>
</dbReference>
<feature type="region of interest" description="Disordered" evidence="1">
    <location>
        <begin position="32"/>
        <end position="51"/>
    </location>
</feature>
<reference evidence="3" key="1">
    <citation type="journal article" date="2020" name="Plant J.">
        <title>Transposons played a major role in the diversification between the closely related almond and peach genomes: results from the almond genome sequence.</title>
        <authorList>
            <person name="Alioto T."/>
            <person name="Alexiou K.G."/>
            <person name="Bardil A."/>
            <person name="Barteri F."/>
            <person name="Castanera R."/>
            <person name="Cruz F."/>
            <person name="Dhingra A."/>
            <person name="Duval H."/>
            <person name="Fernandez I Marti A."/>
            <person name="Frias L."/>
            <person name="Galan B."/>
            <person name="Garcia J.L."/>
            <person name="Howad W."/>
            <person name="Gomez-Garrido J."/>
            <person name="Gut M."/>
            <person name="Julca I."/>
            <person name="Morata J."/>
            <person name="Puigdomenech P."/>
            <person name="Ribeca P."/>
            <person name="Rubio Cabetas M.J."/>
            <person name="Vlasova A."/>
            <person name="Wirthensohn M."/>
            <person name="Garcia-Mas J."/>
            <person name="Gabaldon T."/>
            <person name="Casacuberta J.M."/>
            <person name="Arus P."/>
        </authorList>
    </citation>
    <scope>NUCLEOTIDE SEQUENCE [LARGE SCALE GENOMIC DNA]</scope>
    <source>
        <strain evidence="3">cv. Texas</strain>
    </source>
</reference>
<dbReference type="PANTHER" id="PTHR35768">
    <property type="entry name" value="PROTEIN MULTIPOLAR SPINDLE 1"/>
    <property type="match status" value="1"/>
</dbReference>
<dbReference type="GO" id="GO:0009553">
    <property type="term" value="P:embryo sac development"/>
    <property type="evidence" value="ECO:0007669"/>
    <property type="project" value="EnsemblPlants"/>
</dbReference>
<name>A0A5E4F924_PRUDU</name>
<dbReference type="Gramene" id="VVA22298">
    <property type="protein sequence ID" value="VVA22298"/>
    <property type="gene ID" value="Prudul26B001414"/>
</dbReference>
<dbReference type="GO" id="GO:0000212">
    <property type="term" value="P:meiotic spindle organization"/>
    <property type="evidence" value="ECO:0007669"/>
    <property type="project" value="EnsemblPlants"/>
</dbReference>
<dbReference type="EMBL" id="CABIKO010000060">
    <property type="protein sequence ID" value="VVA22298.1"/>
    <property type="molecule type" value="Genomic_DNA"/>
</dbReference>
<accession>A0A5E4F924</accession>
<dbReference type="GO" id="GO:0009555">
    <property type="term" value="P:pollen development"/>
    <property type="evidence" value="ECO:0007669"/>
    <property type="project" value="EnsemblPlants"/>
</dbReference>